<evidence type="ECO:0000313" key="2">
    <source>
        <dbReference type="Proteomes" id="UP000682733"/>
    </source>
</evidence>
<feature type="non-terminal residue" evidence="1">
    <location>
        <position position="45"/>
    </location>
</feature>
<reference evidence="1" key="1">
    <citation type="submission" date="2021-02" db="EMBL/GenBank/DDBJ databases">
        <authorList>
            <person name="Nowell W R."/>
        </authorList>
    </citation>
    <scope>NUCLEOTIDE SEQUENCE</scope>
</reference>
<comment type="caution">
    <text evidence="1">The sequence shown here is derived from an EMBL/GenBank/DDBJ whole genome shotgun (WGS) entry which is preliminary data.</text>
</comment>
<dbReference type="AlphaFoldDB" id="A0A8S2XP23"/>
<proteinExistence type="predicted"/>
<name>A0A8S2XP23_9BILA</name>
<dbReference type="EMBL" id="CAJOBA010097668">
    <property type="protein sequence ID" value="CAF4509149.1"/>
    <property type="molecule type" value="Genomic_DNA"/>
</dbReference>
<gene>
    <name evidence="1" type="ORF">TMI583_LOCUS48283</name>
</gene>
<sequence>DDLEEEVSQFNGRLRKAQREKDELDEIVTVQSSQTKTRVFNAIPD</sequence>
<protein>
    <submittedName>
        <fullName evidence="1">Uncharacterized protein</fullName>
    </submittedName>
</protein>
<evidence type="ECO:0000313" key="1">
    <source>
        <dbReference type="EMBL" id="CAF4509149.1"/>
    </source>
</evidence>
<dbReference type="Proteomes" id="UP000682733">
    <property type="component" value="Unassembled WGS sequence"/>
</dbReference>
<accession>A0A8S2XP23</accession>
<feature type="non-terminal residue" evidence="1">
    <location>
        <position position="1"/>
    </location>
</feature>
<organism evidence="1 2">
    <name type="scientific">Didymodactylos carnosus</name>
    <dbReference type="NCBI Taxonomy" id="1234261"/>
    <lineage>
        <taxon>Eukaryota</taxon>
        <taxon>Metazoa</taxon>
        <taxon>Spiralia</taxon>
        <taxon>Gnathifera</taxon>
        <taxon>Rotifera</taxon>
        <taxon>Eurotatoria</taxon>
        <taxon>Bdelloidea</taxon>
        <taxon>Philodinida</taxon>
        <taxon>Philodinidae</taxon>
        <taxon>Didymodactylos</taxon>
    </lineage>
</organism>